<evidence type="ECO:0000313" key="2">
    <source>
        <dbReference type="Proteomes" id="UP000312594"/>
    </source>
</evidence>
<dbReference type="SUPFAM" id="SSF143011">
    <property type="entry name" value="RelE-like"/>
    <property type="match status" value="1"/>
</dbReference>
<protein>
    <submittedName>
        <fullName evidence="1">Addiction module toxin RelE</fullName>
    </submittedName>
</protein>
<gene>
    <name evidence="1" type="ORF">FIC87_09870</name>
</gene>
<reference evidence="1 2" key="1">
    <citation type="journal article" date="2005" name="Appl. Environ. Microbiol.">
        <title>Intestinal bacterial communities that produce active estrogen-like compounds enterodiol and enterolactone in humans.</title>
        <authorList>
            <person name="Clavel T."/>
            <person name="Henderson G."/>
            <person name="Alpert C.A."/>
            <person name="Philippe C."/>
            <person name="Rigottier-Gois L."/>
            <person name="Dore J."/>
            <person name="Blaut M."/>
        </authorList>
    </citation>
    <scope>NUCLEOTIDE SEQUENCE [LARGE SCALE GENOMIC DNA]</scope>
    <source>
        <strain evidence="1 2">SECO-MT75m2</strain>
    </source>
</reference>
<accession>A0A5C5BWD6</accession>
<dbReference type="EMBL" id="VEVP01000021">
    <property type="protein sequence ID" value="TNU90057.1"/>
    <property type="molecule type" value="Genomic_DNA"/>
</dbReference>
<proteinExistence type="predicted"/>
<dbReference type="InterPro" id="IPR035093">
    <property type="entry name" value="RelE/ParE_toxin_dom_sf"/>
</dbReference>
<dbReference type="Proteomes" id="UP000312594">
    <property type="component" value="Unassembled WGS sequence"/>
</dbReference>
<dbReference type="Gene3D" id="3.30.2310.20">
    <property type="entry name" value="RelE-like"/>
    <property type="match status" value="1"/>
</dbReference>
<sequence length="86" mass="9986">MTERFVVRFFNRDVLKEYKSFDGFVRKPVDLGLDKLRVRVDEMGKPLHGELSGCRELKYREAGIRVVYRIVGEEVEIVEVVAIGAR</sequence>
<dbReference type="RefSeq" id="WP_139912676.1">
    <property type="nucleotide sequence ID" value="NZ_VEVP01000021.1"/>
</dbReference>
<comment type="caution">
    <text evidence="1">The sequence shown here is derived from an EMBL/GenBank/DDBJ whole genome shotgun (WGS) entry which is preliminary data.</text>
</comment>
<organism evidence="1 2">
    <name type="scientific">Eggerthella lenta</name>
    <name type="common">Eubacterium lentum</name>
    <dbReference type="NCBI Taxonomy" id="84112"/>
    <lineage>
        <taxon>Bacteria</taxon>
        <taxon>Bacillati</taxon>
        <taxon>Actinomycetota</taxon>
        <taxon>Coriobacteriia</taxon>
        <taxon>Eggerthellales</taxon>
        <taxon>Eggerthellaceae</taxon>
        <taxon>Eggerthella</taxon>
    </lineage>
</organism>
<name>A0A5C5BWD6_EGGLN</name>
<dbReference type="AlphaFoldDB" id="A0A5C5BWD6"/>
<evidence type="ECO:0000313" key="1">
    <source>
        <dbReference type="EMBL" id="TNU90057.1"/>
    </source>
</evidence>